<dbReference type="STRING" id="295068.MAQ5080_00876"/>
<dbReference type="FunFam" id="1.10.10.10:FF:000001">
    <property type="entry name" value="LysR family transcriptional regulator"/>
    <property type="match status" value="1"/>
</dbReference>
<accession>A0A1A8T785</accession>
<dbReference type="InterPro" id="IPR036388">
    <property type="entry name" value="WH-like_DNA-bd_sf"/>
</dbReference>
<keyword evidence="2" id="KW-0805">Transcription regulation</keyword>
<dbReference type="InterPro" id="IPR005119">
    <property type="entry name" value="LysR_subst-bd"/>
</dbReference>
<evidence type="ECO:0000256" key="4">
    <source>
        <dbReference type="ARBA" id="ARBA00023163"/>
    </source>
</evidence>
<dbReference type="InterPro" id="IPR036390">
    <property type="entry name" value="WH_DNA-bd_sf"/>
</dbReference>
<evidence type="ECO:0000313" key="7">
    <source>
        <dbReference type="Proteomes" id="UP000092627"/>
    </source>
</evidence>
<keyword evidence="3" id="KW-0238">DNA-binding</keyword>
<dbReference type="PRINTS" id="PR00039">
    <property type="entry name" value="HTHLYSR"/>
</dbReference>
<proteinExistence type="inferred from homology"/>
<evidence type="ECO:0000256" key="2">
    <source>
        <dbReference type="ARBA" id="ARBA00023015"/>
    </source>
</evidence>
<evidence type="ECO:0000259" key="5">
    <source>
        <dbReference type="PROSITE" id="PS50931"/>
    </source>
</evidence>
<dbReference type="Proteomes" id="UP000092627">
    <property type="component" value="Unassembled WGS sequence"/>
</dbReference>
<dbReference type="OrthoDB" id="9815676at2"/>
<dbReference type="Pfam" id="PF00126">
    <property type="entry name" value="HTH_1"/>
    <property type="match status" value="1"/>
</dbReference>
<evidence type="ECO:0000256" key="1">
    <source>
        <dbReference type="ARBA" id="ARBA00009437"/>
    </source>
</evidence>
<dbReference type="PANTHER" id="PTHR30537">
    <property type="entry name" value="HTH-TYPE TRANSCRIPTIONAL REGULATOR"/>
    <property type="match status" value="1"/>
</dbReference>
<dbReference type="EMBL" id="FLOC01000003">
    <property type="protein sequence ID" value="SBS27639.1"/>
    <property type="molecule type" value="Genomic_DNA"/>
</dbReference>
<keyword evidence="7" id="KW-1185">Reference proteome</keyword>
<dbReference type="InterPro" id="IPR000847">
    <property type="entry name" value="LysR_HTH_N"/>
</dbReference>
<reference evidence="6 7" key="1">
    <citation type="submission" date="2016-06" db="EMBL/GenBank/DDBJ databases">
        <authorList>
            <person name="Kjaerup R.B."/>
            <person name="Dalgaard T.S."/>
            <person name="Juul-Madsen H.R."/>
        </authorList>
    </citation>
    <scope>NUCLEOTIDE SEQUENCE [LARGE SCALE GENOMIC DNA]</scope>
    <source>
        <strain evidence="6 7">CECT 5080</strain>
    </source>
</reference>
<organism evidence="6 7">
    <name type="scientific">Marinomonas aquimarina</name>
    <dbReference type="NCBI Taxonomy" id="295068"/>
    <lineage>
        <taxon>Bacteria</taxon>
        <taxon>Pseudomonadati</taxon>
        <taxon>Pseudomonadota</taxon>
        <taxon>Gammaproteobacteria</taxon>
        <taxon>Oceanospirillales</taxon>
        <taxon>Oceanospirillaceae</taxon>
        <taxon>Marinomonas</taxon>
    </lineage>
</organism>
<sequence>MSRENYNELIAFIEVAKAKSFTRAAAQLGLTQSALSHTVKGLEKRLGIRLLTRTTRSVSLTDAGERLLTKIAPRFEEIDAEITFLNELRDKPAGTIRISSSDHAIDTLLWPKLEPMIRQYPDIKIELCVDYGFTDIVERRFDAGVRFGEAIANDMIAIRVGPDLSMAAVASPEYFEQHSKPKEPHDLLEHACINLRLPTYGGLYAWEFEKGDRSLNVNVDGQLIFNSVQQIRRAALAGFGIGYLPEDIFAEDLEAGKLVRVLEDWCPPFTGYHLYFPNRMRSSPAFDIVIDALRHRD</sequence>
<dbReference type="InterPro" id="IPR058163">
    <property type="entry name" value="LysR-type_TF_proteobact-type"/>
</dbReference>
<dbReference type="SUPFAM" id="SSF46785">
    <property type="entry name" value="Winged helix' DNA-binding domain"/>
    <property type="match status" value="1"/>
</dbReference>
<dbReference type="GO" id="GO:0043565">
    <property type="term" value="F:sequence-specific DNA binding"/>
    <property type="evidence" value="ECO:0007669"/>
    <property type="project" value="TreeGrafter"/>
</dbReference>
<dbReference type="FunFam" id="3.40.190.290:FF:000012">
    <property type="entry name" value="Transcriptional regulator, LysR family"/>
    <property type="match status" value="1"/>
</dbReference>
<dbReference type="GO" id="GO:0003700">
    <property type="term" value="F:DNA-binding transcription factor activity"/>
    <property type="evidence" value="ECO:0007669"/>
    <property type="project" value="InterPro"/>
</dbReference>
<dbReference type="PROSITE" id="PS50931">
    <property type="entry name" value="HTH_LYSR"/>
    <property type="match status" value="1"/>
</dbReference>
<comment type="similarity">
    <text evidence="1">Belongs to the LysR transcriptional regulatory family.</text>
</comment>
<keyword evidence="4" id="KW-0804">Transcription</keyword>
<dbReference type="PANTHER" id="PTHR30537:SF1">
    <property type="entry name" value="HTH-TYPE TRANSCRIPTIONAL REGULATOR PGRR"/>
    <property type="match status" value="1"/>
</dbReference>
<gene>
    <name evidence="6" type="primary">dmlR_3</name>
    <name evidence="6" type="ORF">MAQ5080_00876</name>
</gene>
<feature type="domain" description="HTH lysR-type" evidence="5">
    <location>
        <begin position="4"/>
        <end position="61"/>
    </location>
</feature>
<name>A0A1A8T785_9GAMM</name>
<dbReference type="Gene3D" id="1.10.10.10">
    <property type="entry name" value="Winged helix-like DNA-binding domain superfamily/Winged helix DNA-binding domain"/>
    <property type="match status" value="1"/>
</dbReference>
<dbReference type="Gene3D" id="3.40.190.290">
    <property type="match status" value="1"/>
</dbReference>
<dbReference type="SUPFAM" id="SSF53850">
    <property type="entry name" value="Periplasmic binding protein-like II"/>
    <property type="match status" value="1"/>
</dbReference>
<evidence type="ECO:0000256" key="3">
    <source>
        <dbReference type="ARBA" id="ARBA00023125"/>
    </source>
</evidence>
<dbReference type="CDD" id="cd08474">
    <property type="entry name" value="PBP2_CrgA_like_5"/>
    <property type="match status" value="1"/>
</dbReference>
<dbReference type="RefSeq" id="WP_067207100.1">
    <property type="nucleotide sequence ID" value="NZ_FLOC01000003.1"/>
</dbReference>
<dbReference type="AlphaFoldDB" id="A0A1A8T785"/>
<dbReference type="GO" id="GO:0006351">
    <property type="term" value="P:DNA-templated transcription"/>
    <property type="evidence" value="ECO:0007669"/>
    <property type="project" value="TreeGrafter"/>
</dbReference>
<protein>
    <submittedName>
        <fullName evidence="6">HTH-type transcriptional regulator DmlR</fullName>
    </submittedName>
</protein>
<dbReference type="Pfam" id="PF03466">
    <property type="entry name" value="LysR_substrate"/>
    <property type="match status" value="1"/>
</dbReference>
<evidence type="ECO:0000313" key="6">
    <source>
        <dbReference type="EMBL" id="SBS27639.1"/>
    </source>
</evidence>